<protein>
    <submittedName>
        <fullName evidence="2">Uncharacterized protein</fullName>
    </submittedName>
</protein>
<name>A0AAN5I6C4_9BILA</name>
<dbReference type="Proteomes" id="UP001328107">
    <property type="component" value="Unassembled WGS sequence"/>
</dbReference>
<evidence type="ECO:0000313" key="2">
    <source>
        <dbReference type="EMBL" id="GMR53983.1"/>
    </source>
</evidence>
<comment type="caution">
    <text evidence="2">The sequence shown here is derived from an EMBL/GenBank/DDBJ whole genome shotgun (WGS) entry which is preliminary data.</text>
</comment>
<evidence type="ECO:0000256" key="1">
    <source>
        <dbReference type="SAM" id="MobiDB-lite"/>
    </source>
</evidence>
<accession>A0AAN5I6C4</accession>
<gene>
    <name evidence="2" type="ORF">PMAYCL1PPCAC_24178</name>
</gene>
<feature type="compositionally biased region" description="Polar residues" evidence="1">
    <location>
        <begin position="8"/>
        <end position="25"/>
    </location>
</feature>
<feature type="region of interest" description="Disordered" evidence="1">
    <location>
        <begin position="1"/>
        <end position="161"/>
    </location>
</feature>
<evidence type="ECO:0000313" key="3">
    <source>
        <dbReference type="Proteomes" id="UP001328107"/>
    </source>
</evidence>
<feature type="compositionally biased region" description="Pro residues" evidence="1">
    <location>
        <begin position="91"/>
        <end position="121"/>
    </location>
</feature>
<dbReference type="EMBL" id="BTRK01000005">
    <property type="protein sequence ID" value="GMR53983.1"/>
    <property type="molecule type" value="Genomic_DNA"/>
</dbReference>
<sequence>VTAKSPKNGESTESARIPLQPNQLKNGGHKDESGKSSMWSEDEFPTLRHMQEAAGSVGADATTERKSEWSVMGRDPVSNKAAARRALLHTPPKPKPSPPPPVAALPPPSPSLPSPVPPDPTPSISSLPPSVHIIPMSSSTPLPSSYQVSTYEKTAKNHTIR</sequence>
<dbReference type="AlphaFoldDB" id="A0AAN5I6C4"/>
<feature type="compositionally biased region" description="Polar residues" evidence="1">
    <location>
        <begin position="136"/>
        <end position="152"/>
    </location>
</feature>
<organism evidence="2 3">
    <name type="scientific">Pristionchus mayeri</name>
    <dbReference type="NCBI Taxonomy" id="1317129"/>
    <lineage>
        <taxon>Eukaryota</taxon>
        <taxon>Metazoa</taxon>
        <taxon>Ecdysozoa</taxon>
        <taxon>Nematoda</taxon>
        <taxon>Chromadorea</taxon>
        <taxon>Rhabditida</taxon>
        <taxon>Rhabditina</taxon>
        <taxon>Diplogasteromorpha</taxon>
        <taxon>Diplogasteroidea</taxon>
        <taxon>Neodiplogasteridae</taxon>
        <taxon>Pristionchus</taxon>
    </lineage>
</organism>
<reference evidence="3" key="1">
    <citation type="submission" date="2022-10" db="EMBL/GenBank/DDBJ databases">
        <title>Genome assembly of Pristionchus species.</title>
        <authorList>
            <person name="Yoshida K."/>
            <person name="Sommer R.J."/>
        </authorList>
    </citation>
    <scope>NUCLEOTIDE SEQUENCE [LARGE SCALE GENOMIC DNA]</scope>
    <source>
        <strain evidence="3">RS5460</strain>
    </source>
</reference>
<feature type="non-terminal residue" evidence="2">
    <location>
        <position position="1"/>
    </location>
</feature>
<feature type="non-terminal residue" evidence="2">
    <location>
        <position position="161"/>
    </location>
</feature>
<keyword evidence="3" id="KW-1185">Reference proteome</keyword>
<proteinExistence type="predicted"/>